<evidence type="ECO:0000256" key="4">
    <source>
        <dbReference type="ARBA" id="ARBA00023136"/>
    </source>
</evidence>
<dbReference type="Pfam" id="PF00146">
    <property type="entry name" value="NADHdh"/>
    <property type="match status" value="1"/>
</dbReference>
<gene>
    <name evidence="7" type="ORF">DO021_06170</name>
    <name evidence="6" type="ORF">EYB58_15890</name>
</gene>
<evidence type="ECO:0000256" key="2">
    <source>
        <dbReference type="ARBA" id="ARBA00022692"/>
    </source>
</evidence>
<dbReference type="PANTHER" id="PTHR43359:SF1">
    <property type="entry name" value="FORMATE HYDROGENLYASE SUBUNIT 4-RELATED"/>
    <property type="match status" value="1"/>
</dbReference>
<dbReference type="InterPro" id="IPR052561">
    <property type="entry name" value="ComplexI_Subunit1"/>
</dbReference>
<feature type="transmembrane region" description="Helical" evidence="5">
    <location>
        <begin position="244"/>
        <end position="264"/>
    </location>
</feature>
<feature type="transmembrane region" description="Helical" evidence="5">
    <location>
        <begin position="61"/>
        <end position="84"/>
    </location>
</feature>
<accession>A0A328FF52</accession>
<evidence type="ECO:0000256" key="5">
    <source>
        <dbReference type="SAM" id="Phobius"/>
    </source>
</evidence>
<keyword evidence="4 5" id="KW-0472">Membrane</keyword>
<reference evidence="7 8" key="1">
    <citation type="submission" date="2018-06" db="EMBL/GenBank/DDBJ databases">
        <title>Complete Genome Sequence of Desulfobacter hydrogenophilus (DSM3380).</title>
        <authorList>
            <person name="Marietou A."/>
            <person name="Schreiber L."/>
            <person name="Marshall I."/>
            <person name="Jorgensen B."/>
        </authorList>
    </citation>
    <scope>NUCLEOTIDE SEQUENCE [LARGE SCALE GENOMIC DNA]</scope>
    <source>
        <strain evidence="7 8">DSM 3380</strain>
    </source>
</reference>
<organism evidence="7 8">
    <name type="scientific">Desulfobacter hydrogenophilus</name>
    <dbReference type="NCBI Taxonomy" id="2291"/>
    <lineage>
        <taxon>Bacteria</taxon>
        <taxon>Pseudomonadati</taxon>
        <taxon>Thermodesulfobacteriota</taxon>
        <taxon>Desulfobacteria</taxon>
        <taxon>Desulfobacterales</taxon>
        <taxon>Desulfobacteraceae</taxon>
        <taxon>Desulfobacter</taxon>
    </lineage>
</organism>
<feature type="transmembrane region" description="Helical" evidence="5">
    <location>
        <begin position="130"/>
        <end position="150"/>
    </location>
</feature>
<comment type="subcellular location">
    <subcellularLocation>
        <location evidence="1">Membrane</location>
        <topology evidence="1">Multi-pass membrane protein</topology>
    </subcellularLocation>
</comment>
<proteinExistence type="predicted"/>
<keyword evidence="2 5" id="KW-0812">Transmembrane</keyword>
<keyword evidence="3 5" id="KW-1133">Transmembrane helix</keyword>
<evidence type="ECO:0000313" key="8">
    <source>
        <dbReference type="Proteomes" id="UP000248798"/>
    </source>
</evidence>
<evidence type="ECO:0000313" key="6">
    <source>
        <dbReference type="EMBL" id="QBH14264.1"/>
    </source>
</evidence>
<name>A0A328FF52_9BACT</name>
<reference evidence="6 9" key="2">
    <citation type="submission" date="2019-02" db="EMBL/GenBank/DDBJ databases">
        <title>Complete genome sequence of Desulfobacter hydrogenophilus AcRS1.</title>
        <authorList>
            <person name="Marietou A."/>
            <person name="Lund M.B."/>
            <person name="Marshall I.P.G."/>
            <person name="Schreiber L."/>
            <person name="Jorgensen B."/>
        </authorList>
    </citation>
    <scope>NUCLEOTIDE SEQUENCE [LARGE SCALE GENOMIC DNA]</scope>
    <source>
        <strain evidence="6 9">AcRS1</strain>
    </source>
</reference>
<feature type="transmembrane region" description="Helical" evidence="5">
    <location>
        <begin position="170"/>
        <end position="188"/>
    </location>
</feature>
<dbReference type="AlphaFoldDB" id="A0A328FF52"/>
<dbReference type="Proteomes" id="UP000248798">
    <property type="component" value="Unassembled WGS sequence"/>
</dbReference>
<dbReference type="GO" id="GO:0005886">
    <property type="term" value="C:plasma membrane"/>
    <property type="evidence" value="ECO:0007669"/>
    <property type="project" value="TreeGrafter"/>
</dbReference>
<protein>
    <submittedName>
        <fullName evidence="7">Hydrogenase</fullName>
    </submittedName>
</protein>
<keyword evidence="9" id="KW-1185">Reference proteome</keyword>
<feature type="transmembrane region" description="Helical" evidence="5">
    <location>
        <begin position="276"/>
        <end position="295"/>
    </location>
</feature>
<sequence>MRFTIFFHVIAAFILSPMIPGIINKVKAFFAGRKGKPVLQMYYDLAKLVQKGAVYSRTTTWIFQISPLVTAAVGIIGVMLVPLGNTPGLLAFSGDYILLVYLFGVSRFFTVLAALDTGSPFEGMGASREVQFALLAEPALLLGLCALSALSGETSMNTMVISLQAGTRPVLACAIFIVLLAENARIPFDDPTTHLELTMVHEVMILDHSGPDLALIEYGSALKLWAYGSLTASLIVPQGILSPWASLGAGFVALLFVTVTVGVIESIMARLRLIRIPQLLVGATILSLISLILIIR</sequence>
<feature type="transmembrane region" description="Helical" evidence="5">
    <location>
        <begin position="96"/>
        <end position="115"/>
    </location>
</feature>
<evidence type="ECO:0000313" key="9">
    <source>
        <dbReference type="Proteomes" id="UP000293902"/>
    </source>
</evidence>
<dbReference type="EMBL" id="CP036313">
    <property type="protein sequence ID" value="QBH14264.1"/>
    <property type="molecule type" value="Genomic_DNA"/>
</dbReference>
<dbReference type="PANTHER" id="PTHR43359">
    <property type="entry name" value="FORMATE HYDROGENLYASE SUBUNIT 4"/>
    <property type="match status" value="1"/>
</dbReference>
<dbReference type="RefSeq" id="WP_111954790.1">
    <property type="nucleotide sequence ID" value="NZ_CP036313.1"/>
</dbReference>
<dbReference type="Proteomes" id="UP000293902">
    <property type="component" value="Chromosome"/>
</dbReference>
<dbReference type="InterPro" id="IPR001694">
    <property type="entry name" value="NADH_UbQ_OxRdtase_su1/FPO"/>
</dbReference>
<evidence type="ECO:0000256" key="1">
    <source>
        <dbReference type="ARBA" id="ARBA00004141"/>
    </source>
</evidence>
<evidence type="ECO:0000256" key="3">
    <source>
        <dbReference type="ARBA" id="ARBA00022989"/>
    </source>
</evidence>
<dbReference type="OrthoDB" id="9778499at2"/>
<evidence type="ECO:0000313" key="7">
    <source>
        <dbReference type="EMBL" id="RAM02806.1"/>
    </source>
</evidence>
<dbReference type="EMBL" id="QLNI01000010">
    <property type="protein sequence ID" value="RAM02806.1"/>
    <property type="molecule type" value="Genomic_DNA"/>
</dbReference>